<keyword evidence="2" id="KW-1185">Reference proteome</keyword>
<dbReference type="EMBL" id="CADCXV010000715">
    <property type="protein sequence ID" value="CAB0033590.1"/>
    <property type="molecule type" value="Genomic_DNA"/>
</dbReference>
<protein>
    <submittedName>
        <fullName evidence="1">Uncharacterized protein</fullName>
    </submittedName>
</protein>
<dbReference type="AlphaFoldDB" id="A0A6H5IDR8"/>
<feature type="non-terminal residue" evidence="1">
    <location>
        <position position="79"/>
    </location>
</feature>
<reference evidence="1 2" key="1">
    <citation type="submission" date="2020-02" db="EMBL/GenBank/DDBJ databases">
        <authorList>
            <person name="Ferguson B K."/>
        </authorList>
    </citation>
    <scope>NUCLEOTIDE SEQUENCE [LARGE SCALE GENOMIC DNA]</scope>
</reference>
<name>A0A6H5IDR8_9HYME</name>
<organism evidence="1 2">
    <name type="scientific">Trichogramma brassicae</name>
    <dbReference type="NCBI Taxonomy" id="86971"/>
    <lineage>
        <taxon>Eukaryota</taxon>
        <taxon>Metazoa</taxon>
        <taxon>Ecdysozoa</taxon>
        <taxon>Arthropoda</taxon>
        <taxon>Hexapoda</taxon>
        <taxon>Insecta</taxon>
        <taxon>Pterygota</taxon>
        <taxon>Neoptera</taxon>
        <taxon>Endopterygota</taxon>
        <taxon>Hymenoptera</taxon>
        <taxon>Apocrita</taxon>
        <taxon>Proctotrupomorpha</taxon>
        <taxon>Chalcidoidea</taxon>
        <taxon>Trichogrammatidae</taxon>
        <taxon>Trichogramma</taxon>
    </lineage>
</organism>
<evidence type="ECO:0000313" key="2">
    <source>
        <dbReference type="Proteomes" id="UP000479190"/>
    </source>
</evidence>
<gene>
    <name evidence="1" type="ORF">TBRA_LOCUS5488</name>
</gene>
<accession>A0A6H5IDR8</accession>
<sequence>MDLAEYRKILTITNAHKIHYDPEGNIRGWNRHNMASVKEKLVNELHKPARRNYPRRSFVMIGIDDTWQADLVEMIPYAK</sequence>
<dbReference type="Proteomes" id="UP000479190">
    <property type="component" value="Unassembled WGS sequence"/>
</dbReference>
<dbReference type="OrthoDB" id="6343797at2759"/>
<evidence type="ECO:0000313" key="1">
    <source>
        <dbReference type="EMBL" id="CAB0033590.1"/>
    </source>
</evidence>
<proteinExistence type="predicted"/>